<dbReference type="PANTHER" id="PTHR11777">
    <property type="entry name" value="ALANYL-TRNA SYNTHETASE"/>
    <property type="match status" value="1"/>
</dbReference>
<proteinExistence type="inferred from homology"/>
<evidence type="ECO:0000259" key="16">
    <source>
        <dbReference type="PROSITE" id="PS50860"/>
    </source>
</evidence>
<dbReference type="Gene3D" id="3.10.310.40">
    <property type="match status" value="1"/>
</dbReference>
<dbReference type="SMART" id="SM00863">
    <property type="entry name" value="tRNA_SAD"/>
    <property type="match status" value="1"/>
</dbReference>
<dbReference type="GO" id="GO:0005524">
    <property type="term" value="F:ATP binding"/>
    <property type="evidence" value="ECO:0007669"/>
    <property type="project" value="UniProtKB-UniRule"/>
</dbReference>
<keyword evidence="15" id="KW-0175">Coiled coil</keyword>
<keyword evidence="5 14" id="KW-0436">Ligase</keyword>
<dbReference type="EMBL" id="LQMQ01000048">
    <property type="protein sequence ID" value="KUO40125.1"/>
    <property type="molecule type" value="Genomic_DNA"/>
</dbReference>
<evidence type="ECO:0000256" key="10">
    <source>
        <dbReference type="ARBA" id="ARBA00022884"/>
    </source>
</evidence>
<evidence type="ECO:0000256" key="7">
    <source>
        <dbReference type="ARBA" id="ARBA00022741"/>
    </source>
</evidence>
<comment type="similarity">
    <text evidence="2 14">Belongs to the class-II aminoacyl-tRNA synthetase family.</text>
</comment>
<dbReference type="InterPro" id="IPR018163">
    <property type="entry name" value="Thr/Ala-tRNA-synth_IIc_edit"/>
</dbReference>
<dbReference type="STRING" id="1776334.APZ16_05885"/>
<keyword evidence="10 14" id="KW-0694">RNA-binding</keyword>
<evidence type="ECO:0000256" key="8">
    <source>
        <dbReference type="ARBA" id="ARBA00022833"/>
    </source>
</evidence>
<dbReference type="PROSITE" id="PS50860">
    <property type="entry name" value="AA_TRNA_LIGASE_II_ALA"/>
    <property type="match status" value="1"/>
</dbReference>
<dbReference type="NCBIfam" id="TIGR03683">
    <property type="entry name" value="A-tRNA_syn_arch"/>
    <property type="match status" value="1"/>
</dbReference>
<keyword evidence="7 14" id="KW-0547">Nucleotide-binding</keyword>
<dbReference type="Gene3D" id="3.30.54.20">
    <property type="match status" value="1"/>
</dbReference>
<evidence type="ECO:0000256" key="3">
    <source>
        <dbReference type="ARBA" id="ARBA00022490"/>
    </source>
</evidence>
<dbReference type="SUPFAM" id="SSF50447">
    <property type="entry name" value="Translation proteins"/>
    <property type="match status" value="1"/>
</dbReference>
<keyword evidence="8 14" id="KW-0862">Zinc</keyword>
<keyword evidence="11 14" id="KW-0648">Protein biosynthesis</keyword>
<dbReference type="AlphaFoldDB" id="A0A147JUE4"/>
<dbReference type="Gene3D" id="3.30.930.10">
    <property type="entry name" value="Bira Bifunctional Protein, Domain 2"/>
    <property type="match status" value="1"/>
</dbReference>
<accession>A0A147JUE4</accession>
<comment type="caution">
    <text evidence="17">The sequence shown here is derived from an EMBL/GenBank/DDBJ whole genome shotgun (WGS) entry which is preliminary data.</text>
</comment>
<comment type="cofactor">
    <cofactor evidence="14">
        <name>Zn(2+)</name>
        <dbReference type="ChEBI" id="CHEBI:29105"/>
    </cofactor>
    <text evidence="14">Binds 1 zinc ion per subunit.</text>
</comment>
<dbReference type="FunFam" id="3.10.310.40:FF:000001">
    <property type="entry name" value="Alanine--tRNA ligase"/>
    <property type="match status" value="1"/>
</dbReference>
<keyword evidence="6 14" id="KW-0479">Metal-binding</keyword>
<feature type="binding site" evidence="14">
    <location>
        <position position="600"/>
    </location>
    <ligand>
        <name>Zn(2+)</name>
        <dbReference type="ChEBI" id="CHEBI:29105"/>
    </ligand>
</feature>
<dbReference type="Gene3D" id="6.10.250.550">
    <property type="match status" value="1"/>
</dbReference>
<dbReference type="PRINTS" id="PR00980">
    <property type="entry name" value="TRNASYNTHALA"/>
</dbReference>
<dbReference type="InterPro" id="IPR018162">
    <property type="entry name" value="Ala-tRNA-ligase_IIc_anticod-bd"/>
</dbReference>
<dbReference type="GO" id="GO:0004813">
    <property type="term" value="F:alanine-tRNA ligase activity"/>
    <property type="evidence" value="ECO:0007669"/>
    <property type="project" value="UniProtKB-UniRule"/>
</dbReference>
<evidence type="ECO:0000256" key="6">
    <source>
        <dbReference type="ARBA" id="ARBA00022723"/>
    </source>
</evidence>
<comment type="function">
    <text evidence="14">Catalyzes the attachment of alanine to tRNA(Ala) in a two-step reaction: alanine is first activated by ATP to form Ala-AMP and then transferred to the acceptor end of tRNA(Ala). Also edits incorrectly charged Ser-tRNA(Ala) and Gly-tRNA(Ala) via its editing domain.</text>
</comment>
<dbReference type="Gene3D" id="2.40.30.130">
    <property type="match status" value="1"/>
</dbReference>
<dbReference type="InterPro" id="IPR050058">
    <property type="entry name" value="Ala-tRNA_ligase"/>
</dbReference>
<dbReference type="InterPro" id="IPR022429">
    <property type="entry name" value="Ala-tRNA_lgiase_arc"/>
</dbReference>
<dbReference type="Pfam" id="PF07973">
    <property type="entry name" value="tRNA_SAD"/>
    <property type="match status" value="1"/>
</dbReference>
<dbReference type="GO" id="GO:0008270">
    <property type="term" value="F:zinc ion binding"/>
    <property type="evidence" value="ECO:0007669"/>
    <property type="project" value="UniProtKB-UniRule"/>
</dbReference>
<dbReference type="Proteomes" id="UP000074294">
    <property type="component" value="Unassembled WGS sequence"/>
</dbReference>
<feature type="binding site" evidence="14">
    <location>
        <position position="700"/>
    </location>
    <ligand>
        <name>Zn(2+)</name>
        <dbReference type="ChEBI" id="CHEBI:29105"/>
    </ligand>
</feature>
<protein>
    <recommendedName>
        <fullName evidence="14">Alanine--tRNA ligase</fullName>
        <ecNumber evidence="14">6.1.1.7</ecNumber>
    </recommendedName>
    <alternativeName>
        <fullName evidence="14">Alanyl-tRNA synthetase</fullName>
        <shortName evidence="14">AlaRS</shortName>
    </alternativeName>
</protein>
<dbReference type="GO" id="GO:0006419">
    <property type="term" value="P:alanyl-tRNA aminoacylation"/>
    <property type="evidence" value="ECO:0007669"/>
    <property type="project" value="UniProtKB-UniRule"/>
</dbReference>
<dbReference type="InterPro" id="IPR002318">
    <property type="entry name" value="Ala-tRNA-lgiase_IIc"/>
</dbReference>
<dbReference type="SUPFAM" id="SSF55186">
    <property type="entry name" value="ThrRS/AlaRS common domain"/>
    <property type="match status" value="1"/>
</dbReference>
<evidence type="ECO:0000256" key="5">
    <source>
        <dbReference type="ARBA" id="ARBA00022598"/>
    </source>
</evidence>
<keyword evidence="3 14" id="KW-0963">Cytoplasm</keyword>
<dbReference type="NCBIfam" id="TIGR00344">
    <property type="entry name" value="alaS"/>
    <property type="match status" value="1"/>
</dbReference>
<dbReference type="InterPro" id="IPR018165">
    <property type="entry name" value="Ala-tRNA-synth_IIc_core"/>
</dbReference>
<feature type="coiled-coil region" evidence="15">
    <location>
        <begin position="766"/>
        <end position="793"/>
    </location>
</feature>
<keyword evidence="9 14" id="KW-0067">ATP-binding</keyword>
<dbReference type="SUPFAM" id="SSF101353">
    <property type="entry name" value="Putative anticodon-binding domain of alanyl-tRNA synthetase (AlaRS)"/>
    <property type="match status" value="1"/>
</dbReference>
<evidence type="ECO:0000256" key="2">
    <source>
        <dbReference type="ARBA" id="ARBA00008226"/>
    </source>
</evidence>
<dbReference type="HAMAP" id="MF_00036_A">
    <property type="entry name" value="Ala_tRNA_synth_A"/>
    <property type="match status" value="1"/>
</dbReference>
<dbReference type="GO" id="GO:0002161">
    <property type="term" value="F:aminoacyl-tRNA deacylase activity"/>
    <property type="evidence" value="ECO:0007669"/>
    <property type="project" value="UniProtKB-ARBA"/>
</dbReference>
<dbReference type="InterPro" id="IPR012947">
    <property type="entry name" value="tRNA_SAD"/>
</dbReference>
<dbReference type="GO" id="GO:0000049">
    <property type="term" value="F:tRNA binding"/>
    <property type="evidence" value="ECO:0007669"/>
    <property type="project" value="UniProtKB-KW"/>
</dbReference>
<evidence type="ECO:0000256" key="15">
    <source>
        <dbReference type="SAM" id="Coils"/>
    </source>
</evidence>
<dbReference type="InterPro" id="IPR003156">
    <property type="entry name" value="DHHA1_dom"/>
</dbReference>
<evidence type="ECO:0000256" key="13">
    <source>
        <dbReference type="ARBA" id="ARBA00048300"/>
    </source>
</evidence>
<dbReference type="InterPro" id="IPR009000">
    <property type="entry name" value="Transl_B-barrel_sf"/>
</dbReference>
<evidence type="ECO:0000313" key="17">
    <source>
        <dbReference type="EMBL" id="KUO40125.1"/>
    </source>
</evidence>
<dbReference type="FunFam" id="3.30.54.20:FF:000005">
    <property type="entry name" value="Alanine--tRNA ligase"/>
    <property type="match status" value="1"/>
</dbReference>
<comment type="subcellular location">
    <subcellularLocation>
        <location evidence="1 14">Cytoplasm</location>
    </subcellularLocation>
</comment>
<evidence type="ECO:0000256" key="14">
    <source>
        <dbReference type="HAMAP-Rule" id="MF_00036"/>
    </source>
</evidence>
<comment type="catalytic activity">
    <reaction evidence="13 14">
        <text>tRNA(Ala) + L-alanine + ATP = L-alanyl-tRNA(Ala) + AMP + diphosphate</text>
        <dbReference type="Rhea" id="RHEA:12540"/>
        <dbReference type="Rhea" id="RHEA-COMP:9657"/>
        <dbReference type="Rhea" id="RHEA-COMP:9923"/>
        <dbReference type="ChEBI" id="CHEBI:30616"/>
        <dbReference type="ChEBI" id="CHEBI:33019"/>
        <dbReference type="ChEBI" id="CHEBI:57972"/>
        <dbReference type="ChEBI" id="CHEBI:78442"/>
        <dbReference type="ChEBI" id="CHEBI:78497"/>
        <dbReference type="ChEBI" id="CHEBI:456215"/>
        <dbReference type="EC" id="6.1.1.7"/>
    </reaction>
</comment>
<dbReference type="PANTHER" id="PTHR11777:SF9">
    <property type="entry name" value="ALANINE--TRNA LIGASE, CYTOPLASMIC"/>
    <property type="match status" value="1"/>
</dbReference>
<comment type="domain">
    <text evidence="14">Consists of three domains; the N-terminal catalytic domain, the editing domain and the C-terminal C-Ala domain. The editing domain removes incorrectly charged amino acids, while the C-Ala domain, along with tRNA(Ala), serves as a bridge to cooperatively bring together the editing and aminoacylation centers thus stimulating deacylation of misacylated tRNAs.</text>
</comment>
<evidence type="ECO:0000256" key="9">
    <source>
        <dbReference type="ARBA" id="ARBA00022840"/>
    </source>
</evidence>
<evidence type="ECO:0000256" key="11">
    <source>
        <dbReference type="ARBA" id="ARBA00022917"/>
    </source>
</evidence>
<dbReference type="FunFam" id="3.30.930.10:FF:000056">
    <property type="entry name" value="Alanine--tRNA ligase"/>
    <property type="match status" value="1"/>
</dbReference>
<dbReference type="SUPFAM" id="SSF55681">
    <property type="entry name" value="Class II aaRS and biotin synthetases"/>
    <property type="match status" value="1"/>
</dbReference>
<dbReference type="FunFam" id="2.40.30.130:FF:000010">
    <property type="entry name" value="Alanine--tRNA ligase"/>
    <property type="match status" value="1"/>
</dbReference>
<evidence type="ECO:0000256" key="4">
    <source>
        <dbReference type="ARBA" id="ARBA00022555"/>
    </source>
</evidence>
<evidence type="ECO:0000313" key="18">
    <source>
        <dbReference type="Proteomes" id="UP000074294"/>
    </source>
</evidence>
<dbReference type="FunFam" id="3.30.980.10:FF:000004">
    <property type="entry name" value="Alanine--tRNA ligase, cytoplasmic"/>
    <property type="match status" value="1"/>
</dbReference>
<feature type="binding site" evidence="14">
    <location>
        <position position="596"/>
    </location>
    <ligand>
        <name>Zn(2+)</name>
        <dbReference type="ChEBI" id="CHEBI:29105"/>
    </ligand>
</feature>
<dbReference type="InterPro" id="IPR018164">
    <property type="entry name" value="Ala-tRNA-synth_IIc_N"/>
</dbReference>
<dbReference type="Pfam" id="PF01411">
    <property type="entry name" value="tRNA-synt_2c"/>
    <property type="match status" value="1"/>
</dbReference>
<dbReference type="EC" id="6.1.1.7" evidence="14"/>
<gene>
    <name evidence="14" type="primary">alaS</name>
    <name evidence="17" type="ORF">APZ16_05885</name>
</gene>
<name>A0A147JUE4_HADYE</name>
<dbReference type="InterPro" id="IPR045864">
    <property type="entry name" value="aa-tRNA-synth_II/BPL/LPL"/>
</dbReference>
<dbReference type="GO" id="GO:0005737">
    <property type="term" value="C:cytoplasm"/>
    <property type="evidence" value="ECO:0007669"/>
    <property type="project" value="UniProtKB-SubCell"/>
</dbReference>
<keyword evidence="4 14" id="KW-0820">tRNA-binding</keyword>
<dbReference type="Pfam" id="PF02272">
    <property type="entry name" value="DHHA1"/>
    <property type="match status" value="1"/>
</dbReference>
<evidence type="ECO:0000256" key="12">
    <source>
        <dbReference type="ARBA" id="ARBA00023146"/>
    </source>
</evidence>
<organism evidence="17 18">
    <name type="scientific">Hadarchaeum yellowstonense</name>
    <dbReference type="NCBI Taxonomy" id="1776334"/>
    <lineage>
        <taxon>Archaea</taxon>
        <taxon>Methanobacteriati</taxon>
        <taxon>Candidatus Hadarchaeota</taxon>
        <taxon>Candidatus Hadarchaeia</taxon>
        <taxon>Candidatus Hadarchaeales</taxon>
        <taxon>Candidatus Hadarchaeaceae</taxon>
        <taxon>Candidatus Hadarchaeum</taxon>
    </lineage>
</organism>
<reference evidence="17 18" key="1">
    <citation type="journal article" date="2016" name="Nat. Microbiol.">
        <title>Genomic inference of the metabolism of cosmopolitan subsurface Archaea, Hadesarchaea.</title>
        <authorList>
            <person name="Baker B.J."/>
            <person name="Saw J.H."/>
            <person name="Lind A.E."/>
            <person name="Lazar C.S."/>
            <person name="Hinrichs K.-U."/>
            <person name="Teske A.P."/>
            <person name="Ettema T.J."/>
        </authorList>
    </citation>
    <scope>NUCLEOTIDE SEQUENCE [LARGE SCALE GENOMIC DNA]</scope>
</reference>
<feature type="binding site" evidence="14">
    <location>
        <position position="704"/>
    </location>
    <ligand>
        <name>Zn(2+)</name>
        <dbReference type="ChEBI" id="CHEBI:29105"/>
    </ligand>
</feature>
<sequence>MRDIYRVNLFRSRGFERRKCPKCGRLFWTLDPERTTCGDTPCDEYTFIGNPPTKRRYSLAEMERTFLKFFERHGHKIIKRYPVVSRWRDDIFLTIASIANFQPWVTSGLVPPPANPLVVSQPSIRLKDIDNVGRSGRHLTLFFMGGHHAFNSRRQKIYWTDETVEFCHQFLTDELGIKPEEISYVQDIWEGGGNAGEDFEVIVRGLEVATLVFMHYAGEGGNYRPLPLKIVDTGYGMERLTWLSQGSPSSYEAIFAPMIEHLSSLAGVKMPPTELLQENSRLAGLIDIEGGRELKQLRAKVAERMKMSVEEVDSLLSPLESIYAVADHLRCLAFMFGDGITPSNVREGYLSRLVLRRTLDLIRGLNIQQPLSELMAFCLETLYGQFPELKERSSYILEVVELEEQRYRDAIARGSRLVERIAAELRARGEPLPPEKLTEFYDSHGLRPEVVKEVASKFGVRVDIPEDFDIRVAKSHSKSRHVPEQVVPVPAERLRGLPPTKLLYYQDQYLREFSARVLRVIDNYVVLDRTAFYPEGGGQPSDIGVLEARGVKVEVQNVVKSGDLILHQLQAGGLRPGERVVGRIDWERRRALMAHHTGTHIILGAARRVLGPHVWQQGAQKGAERSRLDISHHKRIETRDLQEIERLANEVVVQNRAVRVQWMNRNEAEQKYGFDLYQGGVVPGKLVRVVDIEGWNTQACAGTHFQRTGEVGLIKIIRTERIQDGIERLEFSVGEAALRHVQELESQLSSVAGILKVPPEKVTSAAQKLFEDWKAAQKEVERLSQRVAELMLAELRSRAKPLGRLRVIAEEVAGASSTELLKIGSALISADGSLVAILGSGNDLARIVVMAGAEAVKAGVDAGAIAAEAARVVGGGGGGRPELGQGGGPKVDLLADALGRAKETCEKQLNL</sequence>
<evidence type="ECO:0000256" key="1">
    <source>
        <dbReference type="ARBA" id="ARBA00004496"/>
    </source>
</evidence>
<feature type="domain" description="Alanyl-transfer RNA synthetases family profile" evidence="16">
    <location>
        <begin position="57"/>
        <end position="743"/>
    </location>
</feature>
<keyword evidence="12 14" id="KW-0030">Aminoacyl-tRNA synthetase</keyword>
<dbReference type="Gene3D" id="3.30.980.10">
    <property type="entry name" value="Threonyl-trna Synthetase, Chain A, domain 2"/>
    <property type="match status" value="1"/>
</dbReference>